<evidence type="ECO:0000256" key="2">
    <source>
        <dbReference type="ARBA" id="ARBA00022833"/>
    </source>
</evidence>
<dbReference type="PRINTS" id="PR00755">
    <property type="entry name" value="AFLATOXINBRP"/>
</dbReference>
<dbReference type="InterPro" id="IPR036864">
    <property type="entry name" value="Zn2-C6_fun-type_DNA-bd_sf"/>
</dbReference>
<keyword evidence="1" id="KW-0479">Metal-binding</keyword>
<dbReference type="GO" id="GO:0008270">
    <property type="term" value="F:zinc ion binding"/>
    <property type="evidence" value="ECO:0007669"/>
    <property type="project" value="InterPro"/>
</dbReference>
<keyword evidence="4" id="KW-0238">DNA-binding</keyword>
<proteinExistence type="predicted"/>
<gene>
    <name evidence="9" type="ORF">NUU61_002761</name>
</gene>
<dbReference type="SUPFAM" id="SSF57701">
    <property type="entry name" value="Zn2/Cys6 DNA-binding domain"/>
    <property type="match status" value="1"/>
</dbReference>
<dbReference type="InterPro" id="IPR001138">
    <property type="entry name" value="Zn2Cys6_DnaBD"/>
</dbReference>
<evidence type="ECO:0000313" key="10">
    <source>
        <dbReference type="Proteomes" id="UP001141434"/>
    </source>
</evidence>
<evidence type="ECO:0000256" key="6">
    <source>
        <dbReference type="ARBA" id="ARBA00023242"/>
    </source>
</evidence>
<dbReference type="PANTHER" id="PTHR36206">
    <property type="entry name" value="ASPERCRYPTIN BIOSYNTHESIS CLUSTER-SPECIFIC TRANSCRIPTION REGULATOR ATNN-RELATED"/>
    <property type="match status" value="1"/>
</dbReference>
<evidence type="ECO:0000256" key="7">
    <source>
        <dbReference type="SAM" id="MobiDB-lite"/>
    </source>
</evidence>
<feature type="domain" description="Zn(2)-C6 fungal-type" evidence="8">
    <location>
        <begin position="33"/>
        <end position="61"/>
    </location>
</feature>
<dbReference type="Pfam" id="PF11951">
    <property type="entry name" value="Fungal_trans_2"/>
    <property type="match status" value="1"/>
</dbReference>
<dbReference type="PROSITE" id="PS00463">
    <property type="entry name" value="ZN2_CY6_FUNGAL_1"/>
    <property type="match status" value="1"/>
</dbReference>
<feature type="region of interest" description="Disordered" evidence="7">
    <location>
        <begin position="1"/>
        <end position="24"/>
    </location>
</feature>
<dbReference type="CDD" id="cd00067">
    <property type="entry name" value="GAL4"/>
    <property type="match status" value="1"/>
</dbReference>
<dbReference type="PROSITE" id="PS50048">
    <property type="entry name" value="ZN2_CY6_FUNGAL_2"/>
    <property type="match status" value="1"/>
</dbReference>
<dbReference type="InterPro" id="IPR052360">
    <property type="entry name" value="Transcr_Regulatory_Proteins"/>
</dbReference>
<evidence type="ECO:0000256" key="3">
    <source>
        <dbReference type="ARBA" id="ARBA00023015"/>
    </source>
</evidence>
<dbReference type="Gene3D" id="4.10.240.10">
    <property type="entry name" value="Zn(2)-C6 fungal-type DNA-binding domain"/>
    <property type="match status" value="1"/>
</dbReference>
<reference evidence="9" key="1">
    <citation type="submission" date="2022-11" db="EMBL/GenBank/DDBJ databases">
        <authorList>
            <person name="Petersen C."/>
        </authorList>
    </citation>
    <scope>NUCLEOTIDE SEQUENCE</scope>
    <source>
        <strain evidence="9">IBT 34128</strain>
    </source>
</reference>
<evidence type="ECO:0000313" key="9">
    <source>
        <dbReference type="EMBL" id="KAJ5105414.1"/>
    </source>
</evidence>
<organism evidence="9 10">
    <name type="scientific">Penicillium alfredii</name>
    <dbReference type="NCBI Taxonomy" id="1506179"/>
    <lineage>
        <taxon>Eukaryota</taxon>
        <taxon>Fungi</taxon>
        <taxon>Dikarya</taxon>
        <taxon>Ascomycota</taxon>
        <taxon>Pezizomycotina</taxon>
        <taxon>Eurotiomycetes</taxon>
        <taxon>Eurotiomycetidae</taxon>
        <taxon>Eurotiales</taxon>
        <taxon>Aspergillaceae</taxon>
        <taxon>Penicillium</taxon>
    </lineage>
</organism>
<dbReference type="InterPro" id="IPR021858">
    <property type="entry name" value="Fun_TF"/>
</dbReference>
<dbReference type="OrthoDB" id="2593732at2759"/>
<keyword evidence="6" id="KW-0539">Nucleus</keyword>
<dbReference type="GO" id="GO:0003677">
    <property type="term" value="F:DNA binding"/>
    <property type="evidence" value="ECO:0007669"/>
    <property type="project" value="UniProtKB-KW"/>
</dbReference>
<comment type="caution">
    <text evidence="9">The sequence shown here is derived from an EMBL/GenBank/DDBJ whole genome shotgun (WGS) entry which is preliminary data.</text>
</comment>
<dbReference type="EMBL" id="JAPMSZ010000004">
    <property type="protein sequence ID" value="KAJ5105414.1"/>
    <property type="molecule type" value="Genomic_DNA"/>
</dbReference>
<dbReference type="Proteomes" id="UP001141434">
    <property type="component" value="Unassembled WGS sequence"/>
</dbReference>
<dbReference type="SMART" id="SM00066">
    <property type="entry name" value="GAL4"/>
    <property type="match status" value="1"/>
</dbReference>
<dbReference type="Pfam" id="PF00172">
    <property type="entry name" value="Zn_clus"/>
    <property type="match status" value="1"/>
</dbReference>
<evidence type="ECO:0000256" key="4">
    <source>
        <dbReference type="ARBA" id="ARBA00023125"/>
    </source>
</evidence>
<dbReference type="RefSeq" id="XP_056514410.1">
    <property type="nucleotide sequence ID" value="XM_056653343.1"/>
</dbReference>
<accession>A0A9W9FS48</accession>
<keyword evidence="5" id="KW-0804">Transcription</keyword>
<reference evidence="9" key="2">
    <citation type="journal article" date="2023" name="IMA Fungus">
        <title>Comparative genomic study of the Penicillium genus elucidates a diverse pangenome and 15 lateral gene transfer events.</title>
        <authorList>
            <person name="Petersen C."/>
            <person name="Sorensen T."/>
            <person name="Nielsen M.R."/>
            <person name="Sondergaard T.E."/>
            <person name="Sorensen J.L."/>
            <person name="Fitzpatrick D.A."/>
            <person name="Frisvad J.C."/>
            <person name="Nielsen K.L."/>
        </authorList>
    </citation>
    <scope>NUCLEOTIDE SEQUENCE</scope>
    <source>
        <strain evidence="9">IBT 34128</strain>
    </source>
</reference>
<evidence type="ECO:0000259" key="8">
    <source>
        <dbReference type="PROSITE" id="PS50048"/>
    </source>
</evidence>
<protein>
    <recommendedName>
        <fullName evidence="8">Zn(2)-C6 fungal-type domain-containing protein</fullName>
    </recommendedName>
</protein>
<dbReference type="PANTHER" id="PTHR36206:SF12">
    <property type="entry name" value="ASPERCRYPTIN BIOSYNTHESIS CLUSTER-SPECIFIC TRANSCRIPTION REGULATOR ATNN-RELATED"/>
    <property type="match status" value="1"/>
</dbReference>
<keyword evidence="3" id="KW-0805">Transcription regulation</keyword>
<dbReference type="GeneID" id="81392511"/>
<keyword evidence="10" id="KW-1185">Reference proteome</keyword>
<evidence type="ECO:0000256" key="1">
    <source>
        <dbReference type="ARBA" id="ARBA00022723"/>
    </source>
</evidence>
<sequence length="613" mass="68194">MDASLKDSTAMVPESLSKAAKQTRASRPKVRTGCLTCKARKIKCDEGKPACTRCINAGRVCDGYSPLKSSVVMPKPVTPVTAPTSPMEPRVLEFFFQKSAPQLAGFLEGGFFQGTVLQLSLAEPAIRQAIAAIGALHEQGPFGLQSASSGMNRWPLELPIQLYNRAIRSIIDKAASDPNHSTPVIATASILFTCFECFQGNAAASVAHIQNGIKLLQAWRAGHGGEPAGPWGQRYSSFESQFMETEVAPLLSLFNANSAEFSPGRRPRILLNAMDDQDGVHLADHFETLREARIALVDLITAASCFVVRYDSDLRNGRLPELDIFRVCNLMQNNFICWKANFEDMVRRCAGSWNKQQQHAADVIRIMSLSADIGLRFYQVNNESDWDHYRPDFECLFRLVESIISDPDRYPDELSKTLSLDFGVIFPFHGVAWKCRWPHLRRRALDLLQRVPKREWMLDTEHYHAIFSRIMEIEEEHLHLAPGTVPDENVLPPESVRIHDFEVTPLPAPPGGSSLYALTFWSKPHGPDGAWRCQTEHMRLTSSLPGEAAVPINLISCKQWAMPELINSSTVDTLKSVLCGPEVNRRSPNPDPIAPDAVYDNDAYIFGPGGNLD</sequence>
<name>A0A9W9FS48_9EURO</name>
<dbReference type="AlphaFoldDB" id="A0A9W9FS48"/>
<evidence type="ECO:0000256" key="5">
    <source>
        <dbReference type="ARBA" id="ARBA00023163"/>
    </source>
</evidence>
<keyword evidence="2" id="KW-0862">Zinc</keyword>
<dbReference type="GO" id="GO:0000981">
    <property type="term" value="F:DNA-binding transcription factor activity, RNA polymerase II-specific"/>
    <property type="evidence" value="ECO:0007669"/>
    <property type="project" value="InterPro"/>
</dbReference>